<dbReference type="Proteomes" id="UP000242913">
    <property type="component" value="Unassembled WGS sequence"/>
</dbReference>
<keyword evidence="3" id="KW-1185">Reference proteome</keyword>
<reference evidence="2 3" key="1">
    <citation type="submission" date="2015-12" db="EMBL/GenBank/DDBJ databases">
        <title>Draft genome of the nematode, Onchocerca flexuosa.</title>
        <authorList>
            <person name="Mitreva M."/>
        </authorList>
    </citation>
    <scope>NUCLEOTIDE SEQUENCE [LARGE SCALE GENOMIC DNA]</scope>
    <source>
        <strain evidence="2">Red Deer</strain>
    </source>
</reference>
<name>A0A238BT04_9BILA</name>
<evidence type="ECO:0000313" key="2">
    <source>
        <dbReference type="EMBL" id="OZC07815.1"/>
    </source>
</evidence>
<sequence length="145" mass="16490">MQHDAKETAGVDVPEEKKKYSPSIESTEASKNLGVQDDAEQKLEQLYNRKNKEQERLIPPSNLTVNLPQLSLPTFNGDPRQWRHSGTVKNCQHHSTFTETKLTINNNISIVDSNPKLSSSVAQRNQHLSQLTISRKRPCIFRVKT</sequence>
<evidence type="ECO:0000313" key="3">
    <source>
        <dbReference type="Proteomes" id="UP000242913"/>
    </source>
</evidence>
<proteinExistence type="predicted"/>
<gene>
    <name evidence="2" type="ORF">X798_05211</name>
</gene>
<accession>A0A238BT04</accession>
<feature type="region of interest" description="Disordered" evidence="1">
    <location>
        <begin position="1"/>
        <end position="37"/>
    </location>
</feature>
<dbReference type="OrthoDB" id="5861215at2759"/>
<feature type="compositionally biased region" description="Basic and acidic residues" evidence="1">
    <location>
        <begin position="1"/>
        <end position="19"/>
    </location>
</feature>
<dbReference type="AlphaFoldDB" id="A0A238BT04"/>
<dbReference type="EMBL" id="KZ270021">
    <property type="protein sequence ID" value="OZC07815.1"/>
    <property type="molecule type" value="Genomic_DNA"/>
</dbReference>
<evidence type="ECO:0000256" key="1">
    <source>
        <dbReference type="SAM" id="MobiDB-lite"/>
    </source>
</evidence>
<protein>
    <submittedName>
        <fullName evidence="2">Uncharacterized protein</fullName>
    </submittedName>
</protein>
<organism evidence="2 3">
    <name type="scientific">Onchocerca flexuosa</name>
    <dbReference type="NCBI Taxonomy" id="387005"/>
    <lineage>
        <taxon>Eukaryota</taxon>
        <taxon>Metazoa</taxon>
        <taxon>Ecdysozoa</taxon>
        <taxon>Nematoda</taxon>
        <taxon>Chromadorea</taxon>
        <taxon>Rhabditida</taxon>
        <taxon>Spirurina</taxon>
        <taxon>Spiruromorpha</taxon>
        <taxon>Filarioidea</taxon>
        <taxon>Onchocercidae</taxon>
        <taxon>Onchocerca</taxon>
    </lineage>
</organism>